<keyword evidence="4" id="KW-0408">Iron</keyword>
<evidence type="ECO:0000256" key="1">
    <source>
        <dbReference type="ARBA" id="ARBA00022485"/>
    </source>
</evidence>
<evidence type="ECO:0000259" key="6">
    <source>
        <dbReference type="Pfam" id="PF02754"/>
    </source>
</evidence>
<keyword evidence="5" id="KW-0411">Iron-sulfur</keyword>
<protein>
    <recommendedName>
        <fullName evidence="6">Cysteine-rich domain-containing protein</fullName>
    </recommendedName>
</protein>
<keyword evidence="3" id="KW-0560">Oxidoreductase</keyword>
<dbReference type="InterPro" id="IPR051460">
    <property type="entry name" value="HdrC_iron-sulfur_subunit"/>
</dbReference>
<proteinExistence type="predicted"/>
<evidence type="ECO:0000256" key="3">
    <source>
        <dbReference type="ARBA" id="ARBA00023002"/>
    </source>
</evidence>
<evidence type="ECO:0000313" key="7">
    <source>
        <dbReference type="EMBL" id="GMA87248.1"/>
    </source>
</evidence>
<sequence length="104" mass="11085">MPGVEYREMPRSRQTSFCCGAGGARMWMEETLGTRINTNRTAEAVATGADKIAIGCPFCRVMLSDGLAAAQADGAAREEVEVVDIAQMLLAAVRRGQEPEPAPV</sequence>
<evidence type="ECO:0000313" key="8">
    <source>
        <dbReference type="Proteomes" id="UP001157017"/>
    </source>
</evidence>
<feature type="domain" description="Cysteine-rich" evidence="6">
    <location>
        <begin position="3"/>
        <end position="63"/>
    </location>
</feature>
<dbReference type="InterPro" id="IPR004017">
    <property type="entry name" value="Cys_rich_dom"/>
</dbReference>
<keyword evidence="8" id="KW-1185">Reference proteome</keyword>
<evidence type="ECO:0000256" key="4">
    <source>
        <dbReference type="ARBA" id="ARBA00023004"/>
    </source>
</evidence>
<dbReference type="PANTHER" id="PTHR43255:SF1">
    <property type="entry name" value="IRON-SULFUR-BINDING OXIDOREDUCTASE FADF-RELATED"/>
    <property type="match status" value="1"/>
</dbReference>
<dbReference type="EMBL" id="BSUZ01000001">
    <property type="protein sequence ID" value="GMA87248.1"/>
    <property type="molecule type" value="Genomic_DNA"/>
</dbReference>
<dbReference type="Pfam" id="PF02754">
    <property type="entry name" value="CCG"/>
    <property type="match status" value="1"/>
</dbReference>
<dbReference type="Proteomes" id="UP001157017">
    <property type="component" value="Unassembled WGS sequence"/>
</dbReference>
<name>A0ABQ6JGD3_9ACTN</name>
<organism evidence="7 8">
    <name type="scientific">Angustibacter aerolatus</name>
    <dbReference type="NCBI Taxonomy" id="1162965"/>
    <lineage>
        <taxon>Bacteria</taxon>
        <taxon>Bacillati</taxon>
        <taxon>Actinomycetota</taxon>
        <taxon>Actinomycetes</taxon>
        <taxon>Kineosporiales</taxon>
        <taxon>Kineosporiaceae</taxon>
    </lineage>
</organism>
<evidence type="ECO:0000256" key="5">
    <source>
        <dbReference type="ARBA" id="ARBA00023014"/>
    </source>
</evidence>
<dbReference type="PANTHER" id="PTHR43255">
    <property type="entry name" value="IRON-SULFUR-BINDING OXIDOREDUCTASE FADF-RELATED-RELATED"/>
    <property type="match status" value="1"/>
</dbReference>
<keyword evidence="1" id="KW-0004">4Fe-4S</keyword>
<evidence type="ECO:0000256" key="2">
    <source>
        <dbReference type="ARBA" id="ARBA00022723"/>
    </source>
</evidence>
<comment type="caution">
    <text evidence="7">The sequence shown here is derived from an EMBL/GenBank/DDBJ whole genome shotgun (WGS) entry which is preliminary data.</text>
</comment>
<gene>
    <name evidence="7" type="ORF">GCM10025868_24980</name>
</gene>
<keyword evidence="2" id="KW-0479">Metal-binding</keyword>
<reference evidence="8" key="1">
    <citation type="journal article" date="2019" name="Int. J. Syst. Evol. Microbiol.">
        <title>The Global Catalogue of Microorganisms (GCM) 10K type strain sequencing project: providing services to taxonomists for standard genome sequencing and annotation.</title>
        <authorList>
            <consortium name="The Broad Institute Genomics Platform"/>
            <consortium name="The Broad Institute Genome Sequencing Center for Infectious Disease"/>
            <person name="Wu L."/>
            <person name="Ma J."/>
        </authorList>
    </citation>
    <scope>NUCLEOTIDE SEQUENCE [LARGE SCALE GENOMIC DNA]</scope>
    <source>
        <strain evidence="8">NBRC 108730</strain>
    </source>
</reference>
<accession>A0ABQ6JGD3</accession>